<reference evidence="2 3" key="1">
    <citation type="journal article" date="2021" name="Microbiol. Resour. Announc.">
        <title>Complete Genome Sequences of Two Rhodococcus sp. Strains with Large and Linear Chromosomes, Isolated from Apple Rhizosphere.</title>
        <authorList>
            <person name="Benning S."/>
            <person name="Brugnone N."/>
            <person name="Siani R."/>
            <person name="Kublik S."/>
            <person name="Schloter M."/>
            <person name="Rad V."/>
        </authorList>
    </citation>
    <scope>NUCLEOTIDE SEQUENCE [LARGE SCALE GENOMIC DNA]</scope>
    <source>
        <strain evidence="2 3">R79</strain>
    </source>
</reference>
<dbReference type="EMBL" id="CP070619">
    <property type="protein sequence ID" value="QSE92717.1"/>
    <property type="molecule type" value="Genomic_DNA"/>
</dbReference>
<dbReference type="InterPro" id="IPR000873">
    <property type="entry name" value="AMP-dep_synth/lig_dom"/>
</dbReference>
<feature type="domain" description="AMP-dependent synthetase/ligase" evidence="1">
    <location>
        <begin position="1"/>
        <end position="38"/>
    </location>
</feature>
<dbReference type="Proteomes" id="UP000662986">
    <property type="component" value="Chromosome"/>
</dbReference>
<dbReference type="InterPro" id="IPR042099">
    <property type="entry name" value="ANL_N_sf"/>
</dbReference>
<sequence length="136" mass="14278">MYTSGSTGKPKGVQQTHRNISTVVDATIDVWGVGEADRAVIDYRGTYTASVLPTGPVERFVAATGITTAVDIYGQTEQMGVAVRGGCLCVVARRIAAGNHPRSCCVALCDIHGGPILVPSTMGRLVYVDFTISSFA</sequence>
<accession>A0A974W8M3</accession>
<evidence type="ECO:0000259" key="1">
    <source>
        <dbReference type="Pfam" id="PF00501"/>
    </source>
</evidence>
<evidence type="ECO:0000313" key="2">
    <source>
        <dbReference type="EMBL" id="QSE92717.1"/>
    </source>
</evidence>
<dbReference type="SUPFAM" id="SSF56801">
    <property type="entry name" value="Acetyl-CoA synthetase-like"/>
    <property type="match status" value="1"/>
</dbReference>
<dbReference type="Pfam" id="PF00501">
    <property type="entry name" value="AMP-binding"/>
    <property type="match status" value="1"/>
</dbReference>
<gene>
    <name evidence="2" type="ORF">JWS13_30975</name>
</gene>
<protein>
    <submittedName>
        <fullName evidence="2">AMP-binding protein</fullName>
    </submittedName>
</protein>
<dbReference type="Gene3D" id="3.40.50.12780">
    <property type="entry name" value="N-terminal domain of ligase-like"/>
    <property type="match status" value="1"/>
</dbReference>
<reference evidence="2 3" key="2">
    <citation type="journal article" date="2022" name="Arch. Microbiol.">
        <title>Rhodococcus pseudokoreensis sp. nov. isolated from the rhizosphere of young M26 apple rootstocks.</title>
        <authorList>
            <person name="Kampfer P."/>
            <person name="Glaeser S.P."/>
            <person name="Blom J."/>
            <person name="Wolf J."/>
            <person name="Benning S."/>
            <person name="Schloter M."/>
            <person name="Neumann-Schaal M."/>
        </authorList>
    </citation>
    <scope>NUCLEOTIDE SEQUENCE [LARGE SCALE GENOMIC DNA]</scope>
    <source>
        <strain evidence="2 3">R79</strain>
    </source>
</reference>
<name>A0A974W8M3_9NOCA</name>
<evidence type="ECO:0000313" key="3">
    <source>
        <dbReference type="Proteomes" id="UP000662986"/>
    </source>
</evidence>
<organism evidence="2 3">
    <name type="scientific">Rhodococcus pseudokoreensis</name>
    <dbReference type="NCBI Taxonomy" id="2811421"/>
    <lineage>
        <taxon>Bacteria</taxon>
        <taxon>Bacillati</taxon>
        <taxon>Actinomycetota</taxon>
        <taxon>Actinomycetes</taxon>
        <taxon>Mycobacteriales</taxon>
        <taxon>Nocardiaceae</taxon>
        <taxon>Rhodococcus</taxon>
    </lineage>
</organism>
<proteinExistence type="predicted"/>
<keyword evidence="3" id="KW-1185">Reference proteome</keyword>